<keyword evidence="5" id="KW-1185">Reference proteome</keyword>
<evidence type="ECO:0000256" key="3">
    <source>
        <dbReference type="SAM" id="SignalP"/>
    </source>
</evidence>
<feature type="transmembrane region" description="Helical" evidence="2">
    <location>
        <begin position="39"/>
        <end position="57"/>
    </location>
</feature>
<keyword evidence="2" id="KW-0812">Transmembrane</keyword>
<feature type="signal peptide" evidence="3">
    <location>
        <begin position="1"/>
        <end position="18"/>
    </location>
</feature>
<gene>
    <name evidence="4" type="ORF">DFJ64_1017</name>
</gene>
<evidence type="ECO:0000256" key="2">
    <source>
        <dbReference type="SAM" id="Phobius"/>
    </source>
</evidence>
<sequence length="137" mass="13890">MLSLIGLVRATVSPAASAAVSSGAVVASPRNSDDWVGPGLLGFVVLAVLGVATVLLWRSMNKQLRKVTFEERPDERTDGPDRPADHRAERGDAEPGDAARGDGGSGAGGSDGPRRGDRPGDGRPGEPGRGGGGPNGR</sequence>
<feature type="chain" id="PRO_5017769167" evidence="3">
    <location>
        <begin position="19"/>
        <end position="137"/>
    </location>
</feature>
<feature type="compositionally biased region" description="Basic and acidic residues" evidence="1">
    <location>
        <begin position="112"/>
        <end position="126"/>
    </location>
</feature>
<dbReference type="Proteomes" id="UP000256485">
    <property type="component" value="Unassembled WGS sequence"/>
</dbReference>
<protein>
    <submittedName>
        <fullName evidence="4">Uncharacterized protein</fullName>
    </submittedName>
</protein>
<keyword evidence="2" id="KW-0472">Membrane</keyword>
<comment type="caution">
    <text evidence="4">The sequence shown here is derived from an EMBL/GenBank/DDBJ whole genome shotgun (WGS) entry which is preliminary data.</text>
</comment>
<dbReference type="OrthoDB" id="3830620at2"/>
<dbReference type="RefSeq" id="WP_147304602.1">
    <property type="nucleotide sequence ID" value="NZ_QTUC01000001.1"/>
</dbReference>
<dbReference type="EMBL" id="QTUC01000001">
    <property type="protein sequence ID" value="REF35634.1"/>
    <property type="molecule type" value="Genomic_DNA"/>
</dbReference>
<feature type="compositionally biased region" description="Gly residues" evidence="1">
    <location>
        <begin position="127"/>
        <end position="137"/>
    </location>
</feature>
<name>A0A3D9VBU4_THECX</name>
<organism evidence="4 5">
    <name type="scientific">Thermasporomyces composti</name>
    <dbReference type="NCBI Taxonomy" id="696763"/>
    <lineage>
        <taxon>Bacteria</taxon>
        <taxon>Bacillati</taxon>
        <taxon>Actinomycetota</taxon>
        <taxon>Actinomycetes</taxon>
        <taxon>Propionibacteriales</taxon>
        <taxon>Nocardioidaceae</taxon>
        <taxon>Thermasporomyces</taxon>
    </lineage>
</organism>
<feature type="region of interest" description="Disordered" evidence="1">
    <location>
        <begin position="63"/>
        <end position="137"/>
    </location>
</feature>
<keyword evidence="2" id="KW-1133">Transmembrane helix</keyword>
<feature type="compositionally biased region" description="Gly residues" evidence="1">
    <location>
        <begin position="101"/>
        <end position="111"/>
    </location>
</feature>
<keyword evidence="3" id="KW-0732">Signal</keyword>
<feature type="compositionally biased region" description="Basic and acidic residues" evidence="1">
    <location>
        <begin position="67"/>
        <end position="100"/>
    </location>
</feature>
<proteinExistence type="predicted"/>
<accession>A0A3D9VBU4</accession>
<evidence type="ECO:0000313" key="4">
    <source>
        <dbReference type="EMBL" id="REF35634.1"/>
    </source>
</evidence>
<evidence type="ECO:0000313" key="5">
    <source>
        <dbReference type="Proteomes" id="UP000256485"/>
    </source>
</evidence>
<evidence type="ECO:0000256" key="1">
    <source>
        <dbReference type="SAM" id="MobiDB-lite"/>
    </source>
</evidence>
<dbReference type="AlphaFoldDB" id="A0A3D9VBU4"/>
<reference evidence="4 5" key="1">
    <citation type="submission" date="2018-08" db="EMBL/GenBank/DDBJ databases">
        <title>Sequencing the genomes of 1000 actinobacteria strains.</title>
        <authorList>
            <person name="Klenk H.-P."/>
        </authorList>
    </citation>
    <scope>NUCLEOTIDE SEQUENCE [LARGE SCALE GENOMIC DNA]</scope>
    <source>
        <strain evidence="4 5">DSM 22891</strain>
    </source>
</reference>